<protein>
    <submittedName>
        <fullName evidence="5">MarR family transcriptional regulator</fullName>
    </submittedName>
</protein>
<dbReference type="SUPFAM" id="SSF46785">
    <property type="entry name" value="Winged helix' DNA-binding domain"/>
    <property type="match status" value="1"/>
</dbReference>
<evidence type="ECO:0000256" key="2">
    <source>
        <dbReference type="ARBA" id="ARBA00023125"/>
    </source>
</evidence>
<evidence type="ECO:0000259" key="4">
    <source>
        <dbReference type="PROSITE" id="PS50995"/>
    </source>
</evidence>
<sequence>MDQSQINEIRVFNRFYTKFIGLLDKHVLNSAYSLPEARILFELYREPGLTASDLIRLLDVDKGYLSRMLKRFEKGAMLRKQVSAQDRRVVHLSLSESGKAEYERLDRASSEHIRKIFRHYSMAEIRALINHMQGIQNLINKSS</sequence>
<comment type="caution">
    <text evidence="5">The sequence shown here is derived from an EMBL/GenBank/DDBJ whole genome shotgun (WGS) entry which is preliminary data.</text>
</comment>
<dbReference type="PROSITE" id="PS50995">
    <property type="entry name" value="HTH_MARR_2"/>
    <property type="match status" value="1"/>
</dbReference>
<evidence type="ECO:0000256" key="3">
    <source>
        <dbReference type="ARBA" id="ARBA00023163"/>
    </source>
</evidence>
<dbReference type="Gene3D" id="1.10.10.10">
    <property type="entry name" value="Winged helix-like DNA-binding domain superfamily/Winged helix DNA-binding domain"/>
    <property type="match status" value="1"/>
</dbReference>
<dbReference type="InterPro" id="IPR036390">
    <property type="entry name" value="WH_DNA-bd_sf"/>
</dbReference>
<dbReference type="RefSeq" id="WP_099148339.1">
    <property type="nucleotide sequence ID" value="NZ_PDUD01000002.1"/>
</dbReference>
<gene>
    <name evidence="5" type="ORF">CRP01_02100</name>
</gene>
<evidence type="ECO:0000256" key="1">
    <source>
        <dbReference type="ARBA" id="ARBA00023015"/>
    </source>
</evidence>
<dbReference type="OrthoDB" id="5419426at2"/>
<keyword evidence="2" id="KW-0238">DNA-binding</keyword>
<organism evidence="5 6">
    <name type="scientific">Flavilitoribacter nigricans (strain ATCC 23147 / DSM 23189 / NBRC 102662 / NCIMB 1420 / SS-2)</name>
    <name type="common">Lewinella nigricans</name>
    <dbReference type="NCBI Taxonomy" id="1122177"/>
    <lineage>
        <taxon>Bacteria</taxon>
        <taxon>Pseudomonadati</taxon>
        <taxon>Bacteroidota</taxon>
        <taxon>Saprospiria</taxon>
        <taxon>Saprospirales</taxon>
        <taxon>Lewinellaceae</taxon>
        <taxon>Flavilitoribacter</taxon>
    </lineage>
</organism>
<dbReference type="GO" id="GO:0003700">
    <property type="term" value="F:DNA-binding transcription factor activity"/>
    <property type="evidence" value="ECO:0007669"/>
    <property type="project" value="InterPro"/>
</dbReference>
<dbReference type="AlphaFoldDB" id="A0A2D0NID8"/>
<evidence type="ECO:0000313" key="6">
    <source>
        <dbReference type="Proteomes" id="UP000223913"/>
    </source>
</evidence>
<reference evidence="5 6" key="1">
    <citation type="submission" date="2017-10" db="EMBL/GenBank/DDBJ databases">
        <title>The draft genome sequence of Lewinella nigricans NBRC 102662.</title>
        <authorList>
            <person name="Wang K."/>
        </authorList>
    </citation>
    <scope>NUCLEOTIDE SEQUENCE [LARGE SCALE GENOMIC DNA]</scope>
    <source>
        <strain evidence="5 6">NBRC 102662</strain>
    </source>
</reference>
<feature type="domain" description="HTH marR-type" evidence="4">
    <location>
        <begin position="1"/>
        <end position="137"/>
    </location>
</feature>
<name>A0A2D0NID8_FLAN2</name>
<keyword evidence="1" id="KW-0805">Transcription regulation</keyword>
<keyword evidence="6" id="KW-1185">Reference proteome</keyword>
<evidence type="ECO:0000313" key="5">
    <source>
        <dbReference type="EMBL" id="PHN08136.1"/>
    </source>
</evidence>
<dbReference type="PANTHER" id="PTHR42756:SF1">
    <property type="entry name" value="TRANSCRIPTIONAL REPRESSOR OF EMRAB OPERON"/>
    <property type="match status" value="1"/>
</dbReference>
<proteinExistence type="predicted"/>
<dbReference type="Proteomes" id="UP000223913">
    <property type="component" value="Unassembled WGS sequence"/>
</dbReference>
<dbReference type="SMART" id="SM00347">
    <property type="entry name" value="HTH_MARR"/>
    <property type="match status" value="1"/>
</dbReference>
<keyword evidence="3" id="KW-0804">Transcription</keyword>
<dbReference type="GO" id="GO:0003677">
    <property type="term" value="F:DNA binding"/>
    <property type="evidence" value="ECO:0007669"/>
    <property type="project" value="UniProtKB-KW"/>
</dbReference>
<dbReference type="Pfam" id="PF12802">
    <property type="entry name" value="MarR_2"/>
    <property type="match status" value="1"/>
</dbReference>
<accession>A0A2D0NID8</accession>
<dbReference type="InterPro" id="IPR000835">
    <property type="entry name" value="HTH_MarR-typ"/>
</dbReference>
<dbReference type="PANTHER" id="PTHR42756">
    <property type="entry name" value="TRANSCRIPTIONAL REGULATOR, MARR"/>
    <property type="match status" value="1"/>
</dbReference>
<dbReference type="InterPro" id="IPR036388">
    <property type="entry name" value="WH-like_DNA-bd_sf"/>
</dbReference>
<dbReference type="EMBL" id="PDUD01000002">
    <property type="protein sequence ID" value="PHN08136.1"/>
    <property type="molecule type" value="Genomic_DNA"/>
</dbReference>